<dbReference type="RefSeq" id="WP_272176902.1">
    <property type="nucleotide sequence ID" value="NZ_JAQOSK010000011.1"/>
</dbReference>
<evidence type="ECO:0000313" key="2">
    <source>
        <dbReference type="Proteomes" id="UP001221328"/>
    </source>
</evidence>
<accession>A0ABT5FZR4</accession>
<sequence>MAGAESAVCEPSGADTARCTYKVTVSRADADLAPEIRAETNRHELPAGAPRPTLIVLLDPW</sequence>
<keyword evidence="2" id="KW-1185">Reference proteome</keyword>
<evidence type="ECO:0000313" key="1">
    <source>
        <dbReference type="EMBL" id="MDC2957955.1"/>
    </source>
</evidence>
<name>A0ABT5FZR4_9ACTN</name>
<dbReference type="EMBL" id="JAQOSK010000011">
    <property type="protein sequence ID" value="MDC2957955.1"/>
    <property type="molecule type" value="Genomic_DNA"/>
</dbReference>
<dbReference type="Pfam" id="PF18968">
    <property type="entry name" value="DUF5707"/>
    <property type="match status" value="1"/>
</dbReference>
<proteinExistence type="predicted"/>
<reference evidence="1 2" key="1">
    <citation type="journal article" date="2015" name="Int. J. Syst. Evol. Microbiol.">
        <title>Streptomyces gilvifuscus sp. nov., an actinomycete that produces antibacterial compounds isolated from soil.</title>
        <authorList>
            <person name="Nguyen T.M."/>
            <person name="Kim J."/>
        </authorList>
    </citation>
    <scope>NUCLEOTIDE SEQUENCE [LARGE SCALE GENOMIC DNA]</scope>
    <source>
        <strain evidence="1 2">T113</strain>
    </source>
</reference>
<organism evidence="1 2">
    <name type="scientific">Streptomyces gilvifuscus</name>
    <dbReference type="NCBI Taxonomy" id="1550617"/>
    <lineage>
        <taxon>Bacteria</taxon>
        <taxon>Bacillati</taxon>
        <taxon>Actinomycetota</taxon>
        <taxon>Actinomycetes</taxon>
        <taxon>Kitasatosporales</taxon>
        <taxon>Streptomycetaceae</taxon>
        <taxon>Streptomyces</taxon>
    </lineage>
</organism>
<comment type="caution">
    <text evidence="1">The sequence shown here is derived from an EMBL/GenBank/DDBJ whole genome shotgun (WGS) entry which is preliminary data.</text>
</comment>
<dbReference type="Proteomes" id="UP001221328">
    <property type="component" value="Unassembled WGS sequence"/>
</dbReference>
<protein>
    <submittedName>
        <fullName evidence="1">DUF5707 domain-containing protein</fullName>
    </submittedName>
</protein>
<gene>
    <name evidence="1" type="ORF">PO587_26195</name>
</gene>
<dbReference type="InterPro" id="IPR043761">
    <property type="entry name" value="DUF5707"/>
</dbReference>